<dbReference type="RefSeq" id="WP_103847059.1">
    <property type="nucleotide sequence ID" value="NZ_PKRU02000002.1"/>
</dbReference>
<proteinExistence type="predicted"/>
<name>A0A3R7R9V3_9HYPH</name>
<dbReference type="InterPro" id="IPR025247">
    <property type="entry name" value="EcoRI-like_methylase"/>
</dbReference>
<accession>A0A3R7R9V3</accession>
<reference evidence="1 2" key="1">
    <citation type="submission" date="2018-11" db="EMBL/GenBank/DDBJ databases">
        <title>Genome Analysis of Haplotype D of Candidatus Liberibacter Solanacearum.</title>
        <authorList>
            <person name="Katsir L."/>
            <person name="Ruan Z."/>
            <person name="Santos Garcia D."/>
            <person name="Piasezky A."/>
            <person name="Jiang J."/>
            <person name="Sela N."/>
            <person name="Freilich S."/>
            <person name="Bahar O."/>
        </authorList>
    </citation>
    <scope>NUCLEOTIDE SEQUENCE [LARGE SCALE GENOMIC DNA]</scope>
    <source>
        <strain evidence="2">haplotype D1</strain>
    </source>
</reference>
<dbReference type="AlphaFoldDB" id="A0A3R7R9V3"/>
<dbReference type="Pfam" id="PF13651">
    <property type="entry name" value="EcoRI_methylase"/>
    <property type="match status" value="1"/>
</dbReference>
<protein>
    <submittedName>
        <fullName evidence="1">Uncharacterized protein</fullName>
    </submittedName>
</protein>
<gene>
    <name evidence="1" type="ORF">C0030_000440</name>
</gene>
<dbReference type="EMBL" id="PKRU02000002">
    <property type="protein sequence ID" value="RPD37797.1"/>
    <property type="molecule type" value="Genomic_DNA"/>
</dbReference>
<evidence type="ECO:0000313" key="2">
    <source>
        <dbReference type="Proteomes" id="UP000236895"/>
    </source>
</evidence>
<evidence type="ECO:0000313" key="1">
    <source>
        <dbReference type="EMBL" id="RPD37797.1"/>
    </source>
</evidence>
<sequence>MSKRLNSTLNEAQKNKRDEFYTQLSDIEKELIHYENHFKDKIVYCNCDDPTVSQFFHYFSYKFKKLSLKKLVVTCYITSDCYSNYLFFS</sequence>
<comment type="caution">
    <text evidence="1">The sequence shown here is derived from an EMBL/GenBank/DDBJ whole genome shotgun (WGS) entry which is preliminary data.</text>
</comment>
<organism evidence="1 2">
    <name type="scientific">Candidatus Liberibacter solanacearum</name>
    <dbReference type="NCBI Taxonomy" id="556287"/>
    <lineage>
        <taxon>Bacteria</taxon>
        <taxon>Pseudomonadati</taxon>
        <taxon>Pseudomonadota</taxon>
        <taxon>Alphaproteobacteria</taxon>
        <taxon>Hyphomicrobiales</taxon>
        <taxon>Rhizobiaceae</taxon>
        <taxon>Liberibacter</taxon>
    </lineage>
</organism>
<dbReference type="Proteomes" id="UP000236895">
    <property type="component" value="Unassembled WGS sequence"/>
</dbReference>